<dbReference type="GO" id="GO:0000272">
    <property type="term" value="P:polysaccharide catabolic process"/>
    <property type="evidence" value="ECO:0007669"/>
    <property type="project" value="InterPro"/>
</dbReference>
<dbReference type="EMBL" id="LAZR01036043">
    <property type="protein sequence ID" value="KKL25892.1"/>
    <property type="molecule type" value="Genomic_DNA"/>
</dbReference>
<dbReference type="PROSITE" id="PS00018">
    <property type="entry name" value="EF_HAND_1"/>
    <property type="match status" value="1"/>
</dbReference>
<gene>
    <name evidence="2" type="ORF">LCGC14_2400740</name>
</gene>
<name>A0A0F9CHI7_9ZZZZ</name>
<accession>A0A0F9CHI7</accession>
<proteinExistence type="predicted"/>
<dbReference type="InterPro" id="IPR044060">
    <property type="entry name" value="Bacterial_rp_domain"/>
</dbReference>
<sequence length="392" mass="42193">MDVRVDPADENSGTVRVYGDIVHSCLPKAVTLTVISGSGDGTYAPGQVVNILADPPPAGSVFAVWAGDNATVAAVTAPSTTITMLMTDATVTAVYRSTTATSDDFIVVMNPDNTPDPDSNSSGWNDGAWLPYPQPNGPTWWNTWFYDDPPDPFRWKKIEYDISIQPLATGVSNYIEVALNWSTVDFPESDPNGPPPQGGEEQFIEREILHAGLVSDLIRLTGQHIIWDYNPEWVSMDVRVDPQTPNSEQIIVQGQIWHECLPKWVNLTVINGVTTGLYPAGSVQPISAGPPPAATMIFVKWTGDTAGVADITAPNTTITLGLVDVTVRAKHRWPGDLNDDGVDNIVDLNMVLIDWGKTGGFADARSDADGSGAVDIVDLNTVLIDWGKTSPP</sequence>
<dbReference type="InterPro" id="IPR036439">
    <property type="entry name" value="Dockerin_dom_sf"/>
</dbReference>
<reference evidence="2" key="1">
    <citation type="journal article" date="2015" name="Nature">
        <title>Complex archaea that bridge the gap between prokaryotes and eukaryotes.</title>
        <authorList>
            <person name="Spang A."/>
            <person name="Saw J.H."/>
            <person name="Jorgensen S.L."/>
            <person name="Zaremba-Niedzwiedzka K."/>
            <person name="Martijn J."/>
            <person name="Lind A.E."/>
            <person name="van Eijk R."/>
            <person name="Schleper C."/>
            <person name="Guy L."/>
            <person name="Ettema T.J."/>
        </authorList>
    </citation>
    <scope>NUCLEOTIDE SEQUENCE</scope>
</reference>
<organism evidence="2">
    <name type="scientific">marine sediment metagenome</name>
    <dbReference type="NCBI Taxonomy" id="412755"/>
    <lineage>
        <taxon>unclassified sequences</taxon>
        <taxon>metagenomes</taxon>
        <taxon>ecological metagenomes</taxon>
    </lineage>
</organism>
<dbReference type="AlphaFoldDB" id="A0A0F9CHI7"/>
<dbReference type="InterPro" id="IPR018247">
    <property type="entry name" value="EF_Hand_1_Ca_BS"/>
</dbReference>
<feature type="non-terminal residue" evidence="2">
    <location>
        <position position="1"/>
    </location>
</feature>
<dbReference type="Gene3D" id="1.10.1330.10">
    <property type="entry name" value="Dockerin domain"/>
    <property type="match status" value="1"/>
</dbReference>
<evidence type="ECO:0000259" key="1">
    <source>
        <dbReference type="Pfam" id="PF18998"/>
    </source>
</evidence>
<dbReference type="Pfam" id="PF18998">
    <property type="entry name" value="Flg_new_2"/>
    <property type="match status" value="2"/>
</dbReference>
<feature type="domain" description="Bacterial repeat" evidence="1">
    <location>
        <begin position="38"/>
        <end position="97"/>
    </location>
</feature>
<protein>
    <recommendedName>
        <fullName evidence="1">Bacterial repeat domain-containing protein</fullName>
    </recommendedName>
</protein>
<feature type="domain" description="Bacterial repeat" evidence="1">
    <location>
        <begin position="272"/>
        <end position="330"/>
    </location>
</feature>
<comment type="caution">
    <text evidence="2">The sequence shown here is derived from an EMBL/GenBank/DDBJ whole genome shotgun (WGS) entry which is preliminary data.</text>
</comment>
<evidence type="ECO:0000313" key="2">
    <source>
        <dbReference type="EMBL" id="KKL25892.1"/>
    </source>
</evidence>